<dbReference type="GO" id="GO:0009523">
    <property type="term" value="C:photosystem II"/>
    <property type="evidence" value="ECO:0007669"/>
    <property type="project" value="UniProtKB-KW"/>
</dbReference>
<proteinExistence type="predicted"/>
<keyword evidence="3" id="KW-0732">Signal</keyword>
<dbReference type="Gene3D" id="2.130.10.10">
    <property type="entry name" value="YVTN repeat-like/Quinoprotein amine dehydrogenase"/>
    <property type="match status" value="2"/>
</dbReference>
<dbReference type="RefSeq" id="WP_136900044.1">
    <property type="nucleotide sequence ID" value="NZ_SUME01000001.1"/>
</dbReference>
<dbReference type="EMBL" id="SUME01000001">
    <property type="protein sequence ID" value="TJZ63500.1"/>
    <property type="molecule type" value="Genomic_DNA"/>
</dbReference>
<dbReference type="CDD" id="cd15482">
    <property type="entry name" value="Sialidase_non-viral"/>
    <property type="match status" value="1"/>
</dbReference>
<feature type="signal peptide" evidence="3">
    <location>
        <begin position="1"/>
        <end position="20"/>
    </location>
</feature>
<dbReference type="PANTHER" id="PTHR47199:SF2">
    <property type="entry name" value="PHOTOSYSTEM II STABILITY_ASSEMBLY FACTOR HCF136, CHLOROPLASTIC"/>
    <property type="match status" value="1"/>
</dbReference>
<accession>A0A4U0P808</accession>
<protein>
    <submittedName>
        <fullName evidence="5">Oxidoreductase</fullName>
    </submittedName>
</protein>
<feature type="chain" id="PRO_5020583498" evidence="3">
    <location>
        <begin position="21"/>
        <end position="337"/>
    </location>
</feature>
<reference evidence="5 6" key="1">
    <citation type="submission" date="2019-04" db="EMBL/GenBank/DDBJ databases">
        <title>Sphingobacterium olei sp. nov., isolated from oil-contaminated soil.</title>
        <authorList>
            <person name="Liu B."/>
        </authorList>
    </citation>
    <scope>NUCLEOTIDE SEQUENCE [LARGE SCALE GENOMIC DNA]</scope>
    <source>
        <strain evidence="5 6">HAL-9</strain>
    </source>
</reference>
<evidence type="ECO:0000259" key="4">
    <source>
        <dbReference type="Pfam" id="PF14870"/>
    </source>
</evidence>
<dbReference type="GO" id="GO:0015979">
    <property type="term" value="P:photosynthesis"/>
    <property type="evidence" value="ECO:0007669"/>
    <property type="project" value="UniProtKB-KW"/>
</dbReference>
<sequence length="337" mass="36954">MIKSIILSYILLSVCAFSNAQTFTLQVQKDSVSFRGLDTFGDDVIWVSGSKGTIGYSKDAGKTWNWVNPRGYGEVDFRDIKVFSAKEALIISAGTPAVVLRTTNTGKSWEKVFSDERPEVFFDAVDFEGKTGYILGDPLDGSFQLLKSTNKGKSWKDISDQMYLIADQGEVAFAASGSSIQLLNGVLYVGTGGTYSSLFNYDPKKLRVDKFDCPIWSGNSSTGIFAIDFYDQYNGIVVGGNYLQDNDNRNNVLITRDAGKNWIKPQVPVSGFRSDVLFLTKDTVITTGTSGTDLSADGGMNWKTISTLGFNTIAKSKSGKHIYLTNSKGQIYTLKLK</sequence>
<keyword evidence="2" id="KW-0604">Photosystem II</keyword>
<comment type="caution">
    <text evidence="5">The sequence shown here is derived from an EMBL/GenBank/DDBJ whole genome shotgun (WGS) entry which is preliminary data.</text>
</comment>
<keyword evidence="6" id="KW-1185">Reference proteome</keyword>
<dbReference type="OrthoDB" id="9813892at2"/>
<dbReference type="AlphaFoldDB" id="A0A4U0P808"/>
<evidence type="ECO:0000313" key="6">
    <source>
        <dbReference type="Proteomes" id="UP000306808"/>
    </source>
</evidence>
<dbReference type="Proteomes" id="UP000306808">
    <property type="component" value="Unassembled WGS sequence"/>
</dbReference>
<feature type="domain" description="Photosynthesis system II assembly factor Ycf48/Hcf136-like" evidence="4">
    <location>
        <begin position="79"/>
        <end position="161"/>
    </location>
</feature>
<dbReference type="InterPro" id="IPR028203">
    <property type="entry name" value="PSII_CF48-like_dom"/>
</dbReference>
<evidence type="ECO:0000256" key="2">
    <source>
        <dbReference type="ARBA" id="ARBA00023276"/>
    </source>
</evidence>
<organism evidence="5 6">
    <name type="scientific">Sphingobacterium olei</name>
    <dbReference type="NCBI Taxonomy" id="2571155"/>
    <lineage>
        <taxon>Bacteria</taxon>
        <taxon>Pseudomonadati</taxon>
        <taxon>Bacteroidota</taxon>
        <taxon>Sphingobacteriia</taxon>
        <taxon>Sphingobacteriales</taxon>
        <taxon>Sphingobacteriaceae</taxon>
        <taxon>Sphingobacterium</taxon>
    </lineage>
</organism>
<dbReference type="SUPFAM" id="SSF110296">
    <property type="entry name" value="Oligoxyloglucan reducing end-specific cellobiohydrolase"/>
    <property type="match status" value="1"/>
</dbReference>
<dbReference type="InterPro" id="IPR015943">
    <property type="entry name" value="WD40/YVTN_repeat-like_dom_sf"/>
</dbReference>
<name>A0A4U0P808_9SPHI</name>
<evidence type="ECO:0000256" key="3">
    <source>
        <dbReference type="SAM" id="SignalP"/>
    </source>
</evidence>
<dbReference type="Pfam" id="PF14870">
    <property type="entry name" value="PSII_BNR"/>
    <property type="match status" value="1"/>
</dbReference>
<gene>
    <name evidence="5" type="ORF">FAZ15_04260</name>
</gene>
<evidence type="ECO:0000313" key="5">
    <source>
        <dbReference type="EMBL" id="TJZ63500.1"/>
    </source>
</evidence>
<dbReference type="PANTHER" id="PTHR47199">
    <property type="entry name" value="PHOTOSYSTEM II STABILITY/ASSEMBLY FACTOR HCF136, CHLOROPLASTIC"/>
    <property type="match status" value="1"/>
</dbReference>
<keyword evidence="1" id="KW-0602">Photosynthesis</keyword>
<evidence type="ECO:0000256" key="1">
    <source>
        <dbReference type="ARBA" id="ARBA00022531"/>
    </source>
</evidence>